<gene>
    <name evidence="4" type="ORF">DSTB1V02_LOCUS13166</name>
</gene>
<keyword evidence="5" id="KW-1185">Reference proteome</keyword>
<evidence type="ECO:0000256" key="3">
    <source>
        <dbReference type="ARBA" id="ARBA00022737"/>
    </source>
</evidence>
<keyword evidence="3" id="KW-0677">Repeat</keyword>
<evidence type="ECO:0000313" key="5">
    <source>
        <dbReference type="Proteomes" id="UP000677054"/>
    </source>
</evidence>
<dbReference type="OrthoDB" id="266138at2759"/>
<dbReference type="InterPro" id="IPR050541">
    <property type="entry name" value="LRR_TM_domain-containing"/>
</dbReference>
<organism evidence="4">
    <name type="scientific">Darwinula stevensoni</name>
    <dbReference type="NCBI Taxonomy" id="69355"/>
    <lineage>
        <taxon>Eukaryota</taxon>
        <taxon>Metazoa</taxon>
        <taxon>Ecdysozoa</taxon>
        <taxon>Arthropoda</taxon>
        <taxon>Crustacea</taxon>
        <taxon>Oligostraca</taxon>
        <taxon>Ostracoda</taxon>
        <taxon>Podocopa</taxon>
        <taxon>Podocopida</taxon>
        <taxon>Darwinulocopina</taxon>
        <taxon>Darwinuloidea</taxon>
        <taxon>Darwinulidae</taxon>
        <taxon>Darwinula</taxon>
    </lineage>
</organism>
<dbReference type="SUPFAM" id="SSF52058">
    <property type="entry name" value="L domain-like"/>
    <property type="match status" value="1"/>
</dbReference>
<dbReference type="InterPro" id="IPR032675">
    <property type="entry name" value="LRR_dom_sf"/>
</dbReference>
<accession>A0A7R9AFQ9</accession>
<keyword evidence="1" id="KW-0433">Leucine-rich repeat</keyword>
<dbReference type="AlphaFoldDB" id="A0A7R9AFQ9"/>
<dbReference type="EMBL" id="CAJPEV010005800">
    <property type="protein sequence ID" value="CAG0903541.1"/>
    <property type="molecule type" value="Genomic_DNA"/>
</dbReference>
<keyword evidence="2" id="KW-0732">Signal</keyword>
<evidence type="ECO:0000313" key="4">
    <source>
        <dbReference type="EMBL" id="CAD7253416.1"/>
    </source>
</evidence>
<dbReference type="Gene3D" id="3.80.10.10">
    <property type="entry name" value="Ribonuclease Inhibitor"/>
    <property type="match status" value="1"/>
</dbReference>
<dbReference type="GO" id="GO:0005886">
    <property type="term" value="C:plasma membrane"/>
    <property type="evidence" value="ECO:0007669"/>
    <property type="project" value="TreeGrafter"/>
</dbReference>
<evidence type="ECO:0000256" key="2">
    <source>
        <dbReference type="ARBA" id="ARBA00022729"/>
    </source>
</evidence>
<dbReference type="PANTHER" id="PTHR24369">
    <property type="entry name" value="ANTIGEN BSP, PUTATIVE-RELATED"/>
    <property type="match status" value="1"/>
</dbReference>
<dbReference type="Proteomes" id="UP000677054">
    <property type="component" value="Unassembled WGS sequence"/>
</dbReference>
<dbReference type="EMBL" id="LR905317">
    <property type="protein sequence ID" value="CAD7253416.1"/>
    <property type="molecule type" value="Genomic_DNA"/>
</dbReference>
<proteinExistence type="predicted"/>
<protein>
    <submittedName>
        <fullName evidence="4">Uncharacterized protein</fullName>
    </submittedName>
</protein>
<reference evidence="4" key="1">
    <citation type="submission" date="2020-11" db="EMBL/GenBank/DDBJ databases">
        <authorList>
            <person name="Tran Van P."/>
        </authorList>
    </citation>
    <scope>NUCLEOTIDE SEQUENCE</scope>
</reference>
<name>A0A7R9AFQ9_9CRUS</name>
<dbReference type="PANTHER" id="PTHR24369:SF210">
    <property type="entry name" value="CHAOPTIN-RELATED"/>
    <property type="match status" value="1"/>
</dbReference>
<sequence>MPSSNPISEVPAGFFSGLGNLEEFYFQEVPIGSTLINGSLEFLGAPISIIDIGRNSISTLESHAITGLESNTELDIRDNEIRELTEESFRPMLDLFSLVEGIINLHGNPVERDCSMAWIVLNPVFLESVLGICTDGTYFKIWIQTFLKTFVSGEILPWQAIIPLGLVPKRFQQ</sequence>
<evidence type="ECO:0000256" key="1">
    <source>
        <dbReference type="ARBA" id="ARBA00022614"/>
    </source>
</evidence>